<dbReference type="AlphaFoldDB" id="A0A7W8F5D1"/>
<dbReference type="InterPro" id="IPR036259">
    <property type="entry name" value="MFS_trans_sf"/>
</dbReference>
<keyword evidence="2" id="KW-0813">Transport</keyword>
<dbReference type="GO" id="GO:0005886">
    <property type="term" value="C:plasma membrane"/>
    <property type="evidence" value="ECO:0007669"/>
    <property type="project" value="UniProtKB-SubCell"/>
</dbReference>
<feature type="transmembrane region" description="Helical" evidence="8">
    <location>
        <begin position="338"/>
        <end position="357"/>
    </location>
</feature>
<dbReference type="CDD" id="cd06173">
    <property type="entry name" value="MFS_MefA_like"/>
    <property type="match status" value="1"/>
</dbReference>
<dbReference type="Proteomes" id="UP000528608">
    <property type="component" value="Unassembled WGS sequence"/>
</dbReference>
<sequence length="480" mass="50466">MPDGASEEPGEPAGRKERGTPRGGRSFFPPVTGVRVVRALRSVRALRPVAPRRMRALLPDLTPWRTSRDFRLLWLAGLVTVFGSFLTFVAVPLQLKELTGSALAVGAVGAAELAPLIVCGLYGGALADALDRRRLILWTEAGLGVLTCVLFLNTLLPHPLVWPLYAVAALVSALTGLQRPALQAMVPRIVPHEQLPAATTLNHMRWQVGAIAGPSLAGVIITLAGVRPAYVLDTATYVLSAALTLGLAPSPAAPGAERPSLRGVLEGARYAWSRKELLGTYAVDLAAMFFAYPTAVFPFLADDLGAPWALGPMYAAGAVGSLVVSLTGGWASRVHRHGRMVVGSALGWGLAMALAGWVHDVRLVLLFLAAAGGCDMVSGLFRSTMWDQSIPDGLRGRLAGIELLSYSVGPQLGQVRVGATAALTTARTSVWAGGLACLASVGLLAVALPKLLSYDQRTDEHAVRVREQRAAEATAVAEAA</sequence>
<evidence type="ECO:0000256" key="3">
    <source>
        <dbReference type="ARBA" id="ARBA00022475"/>
    </source>
</evidence>
<keyword evidence="4 8" id="KW-0812">Transmembrane</keyword>
<accession>A0A7W8F5D1</accession>
<evidence type="ECO:0000256" key="6">
    <source>
        <dbReference type="ARBA" id="ARBA00023136"/>
    </source>
</evidence>
<dbReference type="EMBL" id="JACHJF010000022">
    <property type="protein sequence ID" value="MBB5121969.1"/>
    <property type="molecule type" value="Genomic_DNA"/>
</dbReference>
<feature type="transmembrane region" description="Helical" evidence="8">
    <location>
        <begin position="135"/>
        <end position="154"/>
    </location>
</feature>
<name>A0A7W8F5D1_STREU</name>
<dbReference type="PANTHER" id="PTHR23513:SF9">
    <property type="entry name" value="ENTEROBACTIN EXPORTER ENTS"/>
    <property type="match status" value="1"/>
</dbReference>
<evidence type="ECO:0000256" key="5">
    <source>
        <dbReference type="ARBA" id="ARBA00022989"/>
    </source>
</evidence>
<dbReference type="SUPFAM" id="SSF103473">
    <property type="entry name" value="MFS general substrate transporter"/>
    <property type="match status" value="1"/>
</dbReference>
<evidence type="ECO:0000256" key="8">
    <source>
        <dbReference type="SAM" id="Phobius"/>
    </source>
</evidence>
<feature type="transmembrane region" description="Helical" evidence="8">
    <location>
        <begin position="208"/>
        <end position="230"/>
    </location>
</feature>
<dbReference type="PANTHER" id="PTHR23513">
    <property type="entry name" value="INTEGRAL MEMBRANE EFFLUX PROTEIN-RELATED"/>
    <property type="match status" value="1"/>
</dbReference>
<evidence type="ECO:0000256" key="7">
    <source>
        <dbReference type="SAM" id="MobiDB-lite"/>
    </source>
</evidence>
<dbReference type="Gene3D" id="1.20.1250.20">
    <property type="entry name" value="MFS general substrate transporter like domains"/>
    <property type="match status" value="1"/>
</dbReference>
<evidence type="ECO:0000256" key="1">
    <source>
        <dbReference type="ARBA" id="ARBA00004429"/>
    </source>
</evidence>
<evidence type="ECO:0000313" key="9">
    <source>
        <dbReference type="EMBL" id="MBB5121969.1"/>
    </source>
</evidence>
<evidence type="ECO:0000313" key="10">
    <source>
        <dbReference type="Proteomes" id="UP000528608"/>
    </source>
</evidence>
<keyword evidence="6 8" id="KW-0472">Membrane</keyword>
<evidence type="ECO:0000256" key="2">
    <source>
        <dbReference type="ARBA" id="ARBA00022448"/>
    </source>
</evidence>
<feature type="region of interest" description="Disordered" evidence="7">
    <location>
        <begin position="1"/>
        <end position="27"/>
    </location>
</feature>
<organism evidence="9 10">
    <name type="scientific">Streptomyces eurocidicus</name>
    <name type="common">Streptoverticillium eurocidicus</name>
    <dbReference type="NCBI Taxonomy" id="66423"/>
    <lineage>
        <taxon>Bacteria</taxon>
        <taxon>Bacillati</taxon>
        <taxon>Actinomycetota</taxon>
        <taxon>Actinomycetes</taxon>
        <taxon>Kitasatosporales</taxon>
        <taxon>Streptomycetaceae</taxon>
        <taxon>Streptomyces</taxon>
    </lineage>
</organism>
<gene>
    <name evidence="9" type="ORF">FHS36_005440</name>
</gene>
<comment type="subcellular location">
    <subcellularLocation>
        <location evidence="1">Cell inner membrane</location>
        <topology evidence="1">Multi-pass membrane protein</topology>
    </subcellularLocation>
</comment>
<dbReference type="Pfam" id="PF07690">
    <property type="entry name" value="MFS_1"/>
    <property type="match status" value="1"/>
</dbReference>
<feature type="transmembrane region" description="Helical" evidence="8">
    <location>
        <begin position="430"/>
        <end position="448"/>
    </location>
</feature>
<evidence type="ECO:0000256" key="4">
    <source>
        <dbReference type="ARBA" id="ARBA00022692"/>
    </source>
</evidence>
<keyword evidence="3" id="KW-1003">Cell membrane</keyword>
<protein>
    <submittedName>
        <fullName evidence="9">MFS family permease</fullName>
    </submittedName>
</protein>
<proteinExistence type="predicted"/>
<dbReference type="InterPro" id="IPR011701">
    <property type="entry name" value="MFS"/>
</dbReference>
<feature type="transmembrane region" description="Helical" evidence="8">
    <location>
        <begin position="101"/>
        <end position="123"/>
    </location>
</feature>
<feature type="transmembrane region" description="Helical" evidence="8">
    <location>
        <begin position="313"/>
        <end position="331"/>
    </location>
</feature>
<feature type="transmembrane region" description="Helical" evidence="8">
    <location>
        <begin position="72"/>
        <end position="95"/>
    </location>
</feature>
<feature type="compositionally biased region" description="Acidic residues" evidence="7">
    <location>
        <begin position="1"/>
        <end position="10"/>
    </location>
</feature>
<comment type="caution">
    <text evidence="9">The sequence shown here is derived from an EMBL/GenBank/DDBJ whole genome shotgun (WGS) entry which is preliminary data.</text>
</comment>
<reference evidence="9 10" key="1">
    <citation type="submission" date="2020-08" db="EMBL/GenBank/DDBJ databases">
        <title>Genomic Encyclopedia of Type Strains, Phase III (KMG-III): the genomes of soil and plant-associated and newly described type strains.</title>
        <authorList>
            <person name="Whitman W."/>
        </authorList>
    </citation>
    <scope>NUCLEOTIDE SEQUENCE [LARGE SCALE GENOMIC DNA]</scope>
    <source>
        <strain evidence="9 10">CECT 3259</strain>
    </source>
</reference>
<feature type="transmembrane region" description="Helical" evidence="8">
    <location>
        <begin position="277"/>
        <end position="301"/>
    </location>
</feature>
<dbReference type="GO" id="GO:0022857">
    <property type="term" value="F:transmembrane transporter activity"/>
    <property type="evidence" value="ECO:0007669"/>
    <property type="project" value="InterPro"/>
</dbReference>
<keyword evidence="5 8" id="KW-1133">Transmembrane helix</keyword>